<protein>
    <submittedName>
        <fullName evidence="3">Actin cross-linking toxin VgrG1</fullName>
        <ecNumber evidence="3">6.3.2.-</ecNumber>
    </submittedName>
</protein>
<reference evidence="3 4" key="1">
    <citation type="submission" date="2020-04" db="EMBL/GenBank/DDBJ databases">
        <authorList>
            <consortium name="Desulfovibrio sp. FSS-1 genome sequencing consortium"/>
            <person name="Shimoshige H."/>
            <person name="Kobayashi H."/>
            <person name="Maekawa T."/>
        </authorList>
    </citation>
    <scope>NUCLEOTIDE SEQUENCE [LARGE SCALE GENOMIC DNA]</scope>
    <source>
        <strain evidence="3 4">SIID29052-01</strain>
    </source>
</reference>
<dbReference type="InterPro" id="IPR006533">
    <property type="entry name" value="T6SS_Vgr_RhsGE"/>
</dbReference>
<dbReference type="GO" id="GO:0016874">
    <property type="term" value="F:ligase activity"/>
    <property type="evidence" value="ECO:0007669"/>
    <property type="project" value="UniProtKB-KW"/>
</dbReference>
<name>A0A6V8M1P7_9BACT</name>
<dbReference type="AlphaFoldDB" id="A0A6V8M1P7"/>
<feature type="domain" description="Gp5/Type VI secretion system Vgr protein OB-fold" evidence="2">
    <location>
        <begin position="395"/>
        <end position="460"/>
    </location>
</feature>
<comment type="caution">
    <text evidence="3">The sequence shown here is derived from an EMBL/GenBank/DDBJ whole genome shotgun (WGS) entry which is preliminary data.</text>
</comment>
<evidence type="ECO:0000259" key="2">
    <source>
        <dbReference type="Pfam" id="PF04717"/>
    </source>
</evidence>
<sequence>MPREDPKFRFEIQGFPAGAFHVARFEGEEGLSALYRFDITLVAQDPDLDFDAALAAPAVFTIARPRGDIPFHGVLERFELLSISGKRAVCRAVLRPRAWWLTQSTHNQIFLDMAVPGLLEAVFADGGLRPGLDFAVRAMANYPAMEYVCQYGETHFAFASRWMEHSGLYFFFEQGDDGEVLTVTDTATAHVDMPQGARLLYSPVSSLPVGHEEEVVTRLEFSQTRLPRSVHLRDYNPEIPSLELEASAPVSEKGMGERSVYGMHFVTRDQGRALARMRAQSLACREKLFQGESAVPFLRPGYTFAIAGHPRKAFNEKLLAVSCRHEGSQTGWLAETLGHAHREPGEPAVTYRNRFTAIPASTQFRAAHETPRPRIAGALPAKVDAEGSGHYAEVDAQGRYKVRMPFDVSGRGPGHASAWVRMAQPYAGAGYGMHMPLHKGAEVLVSFLDGDPDRPVITGAVPNPETKSPVTQASRTQARIATAGGNRIHFQDKEGAQSLLLSSPTSQSFLALGAQQDDGGGVAYNWNNNGVTISTAATLSISASASLELITGVKTDVVAGFASETNLGGRLETVVGLNTGLCVGAHAEFAPVYKELRGSVVKAEAERTALLGAVQKLLGNKTIFAGSIEEIVANHTDVRANADAITSAEQRITGTENSIVTLRSELVASADAVTASCNEAIAARTATLASSQEVATAKEEVAASVQRVQTSVDEVNLKVTKVETQVTELSGTVTKIVSNLNII</sequence>
<dbReference type="Pfam" id="PF04717">
    <property type="entry name" value="Phage_base_V"/>
    <property type="match status" value="1"/>
</dbReference>
<dbReference type="NCBIfam" id="TIGR01646">
    <property type="entry name" value="vgr_GE"/>
    <property type="match status" value="1"/>
</dbReference>
<dbReference type="SUPFAM" id="SSF69255">
    <property type="entry name" value="gp5 N-terminal domain-like"/>
    <property type="match status" value="1"/>
</dbReference>
<dbReference type="EMBL" id="BLTE01000022">
    <property type="protein sequence ID" value="GFK95767.1"/>
    <property type="molecule type" value="Genomic_DNA"/>
</dbReference>
<dbReference type="RefSeq" id="WP_173086909.1">
    <property type="nucleotide sequence ID" value="NZ_BLTE01000022.1"/>
</dbReference>
<evidence type="ECO:0000256" key="1">
    <source>
        <dbReference type="ARBA" id="ARBA00005558"/>
    </source>
</evidence>
<proteinExistence type="inferred from homology"/>
<dbReference type="SUPFAM" id="SSF69349">
    <property type="entry name" value="Phage fibre proteins"/>
    <property type="match status" value="1"/>
</dbReference>
<dbReference type="Gene3D" id="3.55.50.10">
    <property type="entry name" value="Baseplate protein-like domains"/>
    <property type="match status" value="1"/>
</dbReference>
<dbReference type="InterPro" id="IPR006531">
    <property type="entry name" value="Gp5/Vgr_OB"/>
</dbReference>
<organism evidence="3 4">
    <name type="scientific">Fundidesulfovibrio magnetotacticus</name>
    <dbReference type="NCBI Taxonomy" id="2730080"/>
    <lineage>
        <taxon>Bacteria</taxon>
        <taxon>Pseudomonadati</taxon>
        <taxon>Thermodesulfobacteriota</taxon>
        <taxon>Desulfovibrionia</taxon>
        <taxon>Desulfovibrionales</taxon>
        <taxon>Desulfovibrionaceae</taxon>
        <taxon>Fundidesulfovibrio</taxon>
    </lineage>
</organism>
<dbReference type="EC" id="6.3.2.-" evidence="3"/>
<gene>
    <name evidence="3" type="primary">vgrG1_4</name>
    <name evidence="3" type="ORF">NNJEOMEG_03635</name>
</gene>
<comment type="similarity">
    <text evidence="1">Belongs to the VgrG protein family.</text>
</comment>
<dbReference type="Gene3D" id="2.40.50.230">
    <property type="entry name" value="Gp5 N-terminal domain"/>
    <property type="match status" value="1"/>
</dbReference>
<reference evidence="3 4" key="2">
    <citation type="submission" date="2020-05" db="EMBL/GenBank/DDBJ databases">
        <title>Draft genome sequence of Desulfovibrio sp. strainFSS-1.</title>
        <authorList>
            <person name="Shimoshige H."/>
            <person name="Kobayashi H."/>
            <person name="Maekawa T."/>
        </authorList>
    </citation>
    <scope>NUCLEOTIDE SEQUENCE [LARGE SCALE GENOMIC DNA]</scope>
    <source>
        <strain evidence="3 4">SIID29052-01</strain>
    </source>
</reference>
<evidence type="ECO:0000313" key="4">
    <source>
        <dbReference type="Proteomes" id="UP000494245"/>
    </source>
</evidence>
<accession>A0A6V8M1P7</accession>
<keyword evidence="3" id="KW-0436">Ligase</keyword>
<dbReference type="InterPro" id="IPR037026">
    <property type="entry name" value="Vgr_OB-fold_dom_sf"/>
</dbReference>
<dbReference type="Proteomes" id="UP000494245">
    <property type="component" value="Unassembled WGS sequence"/>
</dbReference>
<dbReference type="SUPFAM" id="SSF69279">
    <property type="entry name" value="Phage tail proteins"/>
    <property type="match status" value="2"/>
</dbReference>
<keyword evidence="4" id="KW-1185">Reference proteome</keyword>
<evidence type="ECO:0000313" key="3">
    <source>
        <dbReference type="EMBL" id="GFK95767.1"/>
    </source>
</evidence>
<dbReference type="Pfam" id="PF05954">
    <property type="entry name" value="Phage_GPD"/>
    <property type="match status" value="1"/>
</dbReference>
<dbReference type="InterPro" id="IPR017847">
    <property type="entry name" value="T6SS_RhsGE_Vgr_subset"/>
</dbReference>
<dbReference type="NCBIfam" id="TIGR03361">
    <property type="entry name" value="VI_Rhs_Vgr"/>
    <property type="match status" value="1"/>
</dbReference>
<dbReference type="Gene3D" id="2.30.110.50">
    <property type="match status" value="1"/>
</dbReference>
<dbReference type="Gene3D" id="4.10.220.110">
    <property type="match status" value="1"/>
</dbReference>